<protein>
    <recommendedName>
        <fullName evidence="5">Hydrophobin</fullName>
    </recommendedName>
</protein>
<evidence type="ECO:0000256" key="1">
    <source>
        <dbReference type="SAM" id="MobiDB-lite"/>
    </source>
</evidence>
<accession>A0A8H4YGP8</accession>
<dbReference type="EMBL" id="JABEVY010000792">
    <property type="protein sequence ID" value="KAF5227498.1"/>
    <property type="molecule type" value="Genomic_DNA"/>
</dbReference>
<gene>
    <name evidence="3" type="ORF">FANTH_14759</name>
</gene>
<feature type="chain" id="PRO_5034687700" description="Hydrophobin" evidence="2">
    <location>
        <begin position="18"/>
        <end position="158"/>
    </location>
</feature>
<evidence type="ECO:0008006" key="5">
    <source>
        <dbReference type="Google" id="ProtNLM"/>
    </source>
</evidence>
<feature type="compositionally biased region" description="Gly residues" evidence="1">
    <location>
        <begin position="67"/>
        <end position="87"/>
    </location>
</feature>
<evidence type="ECO:0000313" key="3">
    <source>
        <dbReference type="EMBL" id="KAF5227498.1"/>
    </source>
</evidence>
<feature type="region of interest" description="Disordered" evidence="1">
    <location>
        <begin position="20"/>
        <end position="87"/>
    </location>
</feature>
<proteinExistence type="predicted"/>
<evidence type="ECO:0000256" key="2">
    <source>
        <dbReference type="SAM" id="SignalP"/>
    </source>
</evidence>
<dbReference type="Proteomes" id="UP000573603">
    <property type="component" value="Unassembled WGS sequence"/>
</dbReference>
<feature type="non-terminal residue" evidence="3">
    <location>
        <position position="1"/>
    </location>
</feature>
<reference evidence="3 4" key="1">
    <citation type="journal article" date="2020" name="BMC Genomics">
        <title>Correction to: Identification and distribution of gene clusters required for synthesis of sphingolipid metabolism inhibitors in diverse species of the filamentous fungus Fusarium.</title>
        <authorList>
            <person name="Kim H.S."/>
            <person name="Lohmar J.M."/>
            <person name="Busman M."/>
            <person name="Brown D.W."/>
            <person name="Naumann T.A."/>
            <person name="Divon H.H."/>
            <person name="Lysoe E."/>
            <person name="Uhlig S."/>
            <person name="Proctor R.H."/>
        </authorList>
    </citation>
    <scope>NUCLEOTIDE SEQUENCE [LARGE SCALE GENOMIC DNA]</scope>
    <source>
        <strain evidence="3 4">NRRL 25214</strain>
    </source>
</reference>
<keyword evidence="4" id="KW-1185">Reference proteome</keyword>
<feature type="compositionally biased region" description="Low complexity" evidence="1">
    <location>
        <begin position="38"/>
        <end position="66"/>
    </location>
</feature>
<comment type="caution">
    <text evidence="3">The sequence shown here is derived from an EMBL/GenBank/DDBJ whole genome shotgun (WGS) entry which is preliminary data.</text>
</comment>
<organism evidence="3 4">
    <name type="scientific">Fusarium anthophilum</name>
    <dbReference type="NCBI Taxonomy" id="48485"/>
    <lineage>
        <taxon>Eukaryota</taxon>
        <taxon>Fungi</taxon>
        <taxon>Dikarya</taxon>
        <taxon>Ascomycota</taxon>
        <taxon>Pezizomycotina</taxon>
        <taxon>Sordariomycetes</taxon>
        <taxon>Hypocreomycetidae</taxon>
        <taxon>Hypocreales</taxon>
        <taxon>Nectriaceae</taxon>
        <taxon>Fusarium</taxon>
        <taxon>Fusarium fujikuroi species complex</taxon>
    </lineage>
</organism>
<name>A0A8H4YGP8_9HYPO</name>
<feature type="signal peptide" evidence="2">
    <location>
        <begin position="1"/>
        <end position="17"/>
    </location>
</feature>
<evidence type="ECO:0000313" key="4">
    <source>
        <dbReference type="Proteomes" id="UP000573603"/>
    </source>
</evidence>
<dbReference type="AlphaFoldDB" id="A0A8H4YGP8"/>
<keyword evidence="2" id="KW-0732">Signal</keyword>
<sequence length="158" mass="15448">MKTSIVILTVFAAMAAASPLPEPEPQCAGCEPSGKGSSGASSNSNSNNTNNNSNSNSNSNTVTVGASAGGNGSGSGGSGGGNGSGSGGGSTGAHTCDECIAFCTGRADLLDALCKAIVCGIDSKYFSLEDRLDVQGSTAELCPGKACENTRRGDLVET</sequence>